<keyword evidence="2" id="KW-0548">Nucleotidyltransferase</keyword>
<name>A0A6J4KDK0_9BACT</name>
<feature type="compositionally biased region" description="Basic and acidic residues" evidence="1">
    <location>
        <begin position="982"/>
        <end position="992"/>
    </location>
</feature>
<feature type="compositionally biased region" description="Basic and acidic residues" evidence="1">
    <location>
        <begin position="710"/>
        <end position="749"/>
    </location>
</feature>
<feature type="compositionally biased region" description="Basic and acidic residues" evidence="1">
    <location>
        <begin position="545"/>
        <end position="556"/>
    </location>
</feature>
<feature type="compositionally biased region" description="Basic and acidic residues" evidence="1">
    <location>
        <begin position="482"/>
        <end position="499"/>
    </location>
</feature>
<feature type="compositionally biased region" description="Basic and acidic residues" evidence="1">
    <location>
        <begin position="361"/>
        <end position="374"/>
    </location>
</feature>
<feature type="region of interest" description="Disordered" evidence="1">
    <location>
        <begin position="1"/>
        <end position="329"/>
    </location>
</feature>
<feature type="compositionally biased region" description="Basic residues" evidence="1">
    <location>
        <begin position="969"/>
        <end position="981"/>
    </location>
</feature>
<feature type="compositionally biased region" description="Low complexity" evidence="1">
    <location>
        <begin position="456"/>
        <end position="468"/>
    </location>
</feature>
<feature type="compositionally biased region" description="Low complexity" evidence="1">
    <location>
        <begin position="1071"/>
        <end position="1085"/>
    </location>
</feature>
<feature type="compositionally biased region" description="Basic residues" evidence="1">
    <location>
        <begin position="776"/>
        <end position="791"/>
    </location>
</feature>
<feature type="region of interest" description="Disordered" evidence="1">
    <location>
        <begin position="969"/>
        <end position="1009"/>
    </location>
</feature>
<dbReference type="AlphaFoldDB" id="A0A6J4KDK0"/>
<dbReference type="GO" id="GO:0003887">
    <property type="term" value="F:DNA-directed DNA polymerase activity"/>
    <property type="evidence" value="ECO:0007669"/>
    <property type="project" value="UniProtKB-EC"/>
</dbReference>
<keyword evidence="2" id="KW-0808">Transferase</keyword>
<dbReference type="EMBL" id="CADCTX010000141">
    <property type="protein sequence ID" value="CAA9302968.1"/>
    <property type="molecule type" value="Genomic_DNA"/>
</dbReference>
<feature type="compositionally biased region" description="Basic and acidic residues" evidence="1">
    <location>
        <begin position="511"/>
        <end position="533"/>
    </location>
</feature>
<feature type="compositionally biased region" description="Basic and acidic residues" evidence="1">
    <location>
        <begin position="1051"/>
        <end position="1064"/>
    </location>
</feature>
<feature type="compositionally biased region" description="Basic residues" evidence="1">
    <location>
        <begin position="563"/>
        <end position="572"/>
    </location>
</feature>
<feature type="compositionally biased region" description="Basic residues" evidence="1">
    <location>
        <begin position="616"/>
        <end position="631"/>
    </location>
</feature>
<feature type="non-terminal residue" evidence="2">
    <location>
        <position position="1160"/>
    </location>
</feature>
<feature type="compositionally biased region" description="Low complexity" evidence="1">
    <location>
        <begin position="310"/>
        <end position="321"/>
    </location>
</feature>
<feature type="compositionally biased region" description="Basic and acidic residues" evidence="1">
    <location>
        <begin position="224"/>
        <end position="251"/>
    </location>
</feature>
<gene>
    <name evidence="2" type="ORF">AVDCRST_MAG40-479</name>
</gene>
<feature type="compositionally biased region" description="Basic and acidic residues" evidence="1">
    <location>
        <begin position="114"/>
        <end position="133"/>
    </location>
</feature>
<feature type="region of interest" description="Disordered" evidence="1">
    <location>
        <begin position="762"/>
        <end position="956"/>
    </location>
</feature>
<feature type="compositionally biased region" description="Basic residues" evidence="1">
    <location>
        <begin position="212"/>
        <end position="222"/>
    </location>
</feature>
<feature type="compositionally biased region" description="Basic residues" evidence="1">
    <location>
        <begin position="255"/>
        <end position="272"/>
    </location>
</feature>
<feature type="compositionally biased region" description="Basic and acidic residues" evidence="1">
    <location>
        <begin position="687"/>
        <end position="699"/>
    </location>
</feature>
<feature type="compositionally biased region" description="Basic and acidic residues" evidence="1">
    <location>
        <begin position="424"/>
        <end position="440"/>
    </location>
</feature>
<feature type="region of interest" description="Disordered" evidence="1">
    <location>
        <begin position="1029"/>
        <end position="1160"/>
    </location>
</feature>
<feature type="compositionally biased region" description="Basic and acidic residues" evidence="1">
    <location>
        <begin position="999"/>
        <end position="1009"/>
    </location>
</feature>
<feature type="compositionally biased region" description="Basic and acidic residues" evidence="1">
    <location>
        <begin position="839"/>
        <end position="854"/>
    </location>
</feature>
<feature type="compositionally biased region" description="Low complexity" evidence="1">
    <location>
        <begin position="1109"/>
        <end position="1118"/>
    </location>
</feature>
<proteinExistence type="predicted"/>
<feature type="region of interest" description="Disordered" evidence="1">
    <location>
        <begin position="413"/>
        <end position="749"/>
    </location>
</feature>
<feature type="compositionally biased region" description="Basic residues" evidence="1">
    <location>
        <begin position="875"/>
        <end position="887"/>
    </location>
</feature>
<feature type="non-terminal residue" evidence="2">
    <location>
        <position position="1"/>
    </location>
</feature>
<organism evidence="2">
    <name type="scientific">uncultured Gemmatimonadaceae bacterium</name>
    <dbReference type="NCBI Taxonomy" id="246130"/>
    <lineage>
        <taxon>Bacteria</taxon>
        <taxon>Pseudomonadati</taxon>
        <taxon>Gemmatimonadota</taxon>
        <taxon>Gemmatimonadia</taxon>
        <taxon>Gemmatimonadales</taxon>
        <taxon>Gemmatimonadaceae</taxon>
        <taxon>environmental samples</taxon>
    </lineage>
</organism>
<accession>A0A6J4KDK0</accession>
<evidence type="ECO:0000313" key="2">
    <source>
        <dbReference type="EMBL" id="CAA9302968.1"/>
    </source>
</evidence>
<feature type="compositionally biased region" description="Low complexity" evidence="1">
    <location>
        <begin position="73"/>
        <end position="86"/>
    </location>
</feature>
<feature type="compositionally biased region" description="Low complexity" evidence="1">
    <location>
        <begin position="171"/>
        <end position="191"/>
    </location>
</feature>
<sequence length="1160" mass="125886">VLRTPALPLGVLAPRRGQPDRRPDPPCAGARAARARDHRSREYARRVGVPGEGEEGGDPADPRDGGVRRARRPQAQGAARAGAEAVLPPRAARAERHGLQEPRQALVAGVHRGVLREAPGRPRAAREALRGDRGVVGLPGGRGRAAPHGGPLRRGEGGGRLVRRRLPRPLLPRGAGARLAGTAPAQRADLPPGRRPRAAGGRDQRRALPQGHRPRRARRAAVHRAGEGPRRPGPDEVRRGALLQERPRDAPAVRGARRRPREHAQDRRRHRGRVLEEVPRAVVPPAARGGHRERPARAAQRRRGQEALRRPAAARGAGAARLRARGDHEDRLRRLLPDRLRLHQGRARPRDPGGPGARLGRGLDRGLRARDHQRLPAQVRSPLRALPEPGARVDARHRRGLLLRAARRGDRVRAAEVRQGGGGADRHLRDDEVARGDQGRGAHPGLHARGDRRAGQARPQRAQPLAHRGAGGRGGARGRAAVQDRRPLLAAPRLRDRARGTLAPHGGARGRRGDRARPARRLRADPHRLEQGRRRGKRRGGGGDAVRHELPREGGHAQDGLPRPHHAHRGHRRGEDDRGALGAAHRPRHAAARRRGDLPGAAGGAHGGRLPVRVGAGHRRAPPHALRPLRRPRGEQRPAPPRPARRRDAQRVHPPQARRGAGELPAPGARADPREHVRRHHVPGAGDAHRAGARRDLAGRGRRAAQGGGEEGRRAHPEGAGKVLGEGDRPRLRPAHDRGHRRADRDVRPLRLQQVALGGVLGGVVPHGLPQDAPPRRVHGRAPHVADRRHRERDQVHQRGARARARDPAARRQRVGLQVHGDLRRAGALRPGRHPQRGPRRDRLDPRRPLREAVHLGVRPVRAGGPAPVQQARVRGPHRRRRARLPRRPPGAVPRGARHRDPGGGAQAGRGGERSGLALRRRGTGRQEGAAAARAPERGADGRLRAPHAREGDPRLLHLRTPARAVPHRVRAVRHAHRERSRRVDAGADGARRGGHGHQAADEQAERRGVRAAHRGGLLGVERGARLSRGVERARRARPHRRPDPAQGRLLEARPGRRDADVHRRQGHPLRGAAHQRQRGGVARARAGRRGARGGDGRRAAGGRGPPGHGAARAAVARPGRRAGRPIPLPLAHDRRERPGTHGVAQPAGGGAGEARAWRL</sequence>
<protein>
    <submittedName>
        <fullName evidence="2">DNA polymerase III alpha subunit</fullName>
        <ecNumber evidence="2">2.7.7.7</ecNumber>
    </submittedName>
</protein>
<evidence type="ECO:0000256" key="1">
    <source>
        <dbReference type="SAM" id="MobiDB-lite"/>
    </source>
</evidence>
<feature type="region of interest" description="Disordered" evidence="1">
    <location>
        <begin position="344"/>
        <end position="379"/>
    </location>
</feature>
<dbReference type="EC" id="2.7.7.7" evidence="2"/>
<reference evidence="2" key="1">
    <citation type="submission" date="2020-02" db="EMBL/GenBank/DDBJ databases">
        <authorList>
            <person name="Meier V. D."/>
        </authorList>
    </citation>
    <scope>NUCLEOTIDE SEQUENCE</scope>
    <source>
        <strain evidence="2">AVDCRST_MAG40</strain>
    </source>
</reference>
<feature type="compositionally biased region" description="Basic and acidic residues" evidence="1">
    <location>
        <begin position="935"/>
        <end position="956"/>
    </location>
</feature>